<dbReference type="Gene3D" id="3.90.25.10">
    <property type="entry name" value="UDP-galactose 4-epimerase, domain 1"/>
    <property type="match status" value="1"/>
</dbReference>
<organism evidence="5 6">
    <name type="scientific">Pestalotiopsis fici (strain W106-1 / CGMCC3.15140)</name>
    <dbReference type="NCBI Taxonomy" id="1229662"/>
    <lineage>
        <taxon>Eukaryota</taxon>
        <taxon>Fungi</taxon>
        <taxon>Dikarya</taxon>
        <taxon>Ascomycota</taxon>
        <taxon>Pezizomycotina</taxon>
        <taxon>Sordariomycetes</taxon>
        <taxon>Xylariomycetidae</taxon>
        <taxon>Amphisphaeriales</taxon>
        <taxon>Sporocadaceae</taxon>
        <taxon>Pestalotiopsis</taxon>
    </lineage>
</organism>
<dbReference type="eggNOG" id="ENOG502SHYH">
    <property type="taxonomic scope" value="Eukaryota"/>
</dbReference>
<dbReference type="InterPro" id="IPR051609">
    <property type="entry name" value="NmrA/Isoflavone_reductase-like"/>
</dbReference>
<protein>
    <recommendedName>
        <fullName evidence="4">NmrA-like domain-containing protein</fullName>
    </recommendedName>
</protein>
<dbReference type="AlphaFoldDB" id="W3XF25"/>
<proteinExistence type="inferred from homology"/>
<dbReference type="PANTHER" id="PTHR47706:SF4">
    <property type="entry name" value="NMRA-LIKE DOMAIN-CONTAINING PROTEIN"/>
    <property type="match status" value="1"/>
</dbReference>
<dbReference type="RefSeq" id="XP_007829416.1">
    <property type="nucleotide sequence ID" value="XM_007831225.1"/>
</dbReference>
<dbReference type="Pfam" id="PF05368">
    <property type="entry name" value="NmrA"/>
    <property type="match status" value="1"/>
</dbReference>
<dbReference type="KEGG" id="pfy:PFICI_02644"/>
<gene>
    <name evidence="5" type="ORF">PFICI_02644</name>
</gene>
<dbReference type="Proteomes" id="UP000030651">
    <property type="component" value="Unassembled WGS sequence"/>
</dbReference>
<evidence type="ECO:0000256" key="2">
    <source>
        <dbReference type="ARBA" id="ARBA00022857"/>
    </source>
</evidence>
<comment type="similarity">
    <text evidence="1">Belongs to the NmrA-type oxidoreductase family. Isoflavone reductase subfamily.</text>
</comment>
<evidence type="ECO:0000256" key="1">
    <source>
        <dbReference type="ARBA" id="ARBA00005725"/>
    </source>
</evidence>
<dbReference type="PANTHER" id="PTHR47706">
    <property type="entry name" value="NMRA-LIKE FAMILY PROTEIN"/>
    <property type="match status" value="1"/>
</dbReference>
<evidence type="ECO:0000259" key="4">
    <source>
        <dbReference type="Pfam" id="PF05368"/>
    </source>
</evidence>
<dbReference type="Gene3D" id="3.40.50.720">
    <property type="entry name" value="NAD(P)-binding Rossmann-like Domain"/>
    <property type="match status" value="1"/>
</dbReference>
<dbReference type="HOGENOM" id="CLU_044876_0_0_1"/>
<feature type="domain" description="NmrA-like" evidence="4">
    <location>
        <begin position="5"/>
        <end position="235"/>
    </location>
</feature>
<accession>W3XF25</accession>
<reference evidence="6" key="1">
    <citation type="journal article" date="2015" name="BMC Genomics">
        <title>Genomic and transcriptomic analysis of the endophytic fungus Pestalotiopsis fici reveals its lifestyle and high potential for synthesis of natural products.</title>
        <authorList>
            <person name="Wang X."/>
            <person name="Zhang X."/>
            <person name="Liu L."/>
            <person name="Xiang M."/>
            <person name="Wang W."/>
            <person name="Sun X."/>
            <person name="Che Y."/>
            <person name="Guo L."/>
            <person name="Liu G."/>
            <person name="Guo L."/>
            <person name="Wang C."/>
            <person name="Yin W.B."/>
            <person name="Stadler M."/>
            <person name="Zhang X."/>
            <person name="Liu X."/>
        </authorList>
    </citation>
    <scope>NUCLEOTIDE SEQUENCE [LARGE SCALE GENOMIC DNA]</scope>
    <source>
        <strain evidence="6">W106-1 / CGMCC3.15140</strain>
    </source>
</reference>
<dbReference type="GeneID" id="19267657"/>
<evidence type="ECO:0000313" key="5">
    <source>
        <dbReference type="EMBL" id="ETS84619.1"/>
    </source>
</evidence>
<sequence>MVKAAIAGGSGGLGKAIVSAILATRTHEYIILSSRASPDDNTYTIDYDDIDGTKELLEAHQIETVISIIPLYTKDGFDSQLNLIQAAEQSNCTRRFIPSEFGLYIDTAQTDMHPSLLYKHETVHQLEKSKLEFACVHNGVFMDYLVWPQVPSHLQIQALWVSLAHKMAAIPGDGNNKLVLTHSSDVGRFVEALLGFHEWDQRYFISGDRTTLNRVVDTAEEILGCEFARVYDTPETLSRGNCTLLPPPPLSGTGIYQATVPGSVEYHIAQLGMSVVENMADLPPRTSLDQLFPSIRALSVRDAFQLWKDVK</sequence>
<keyword evidence="6" id="KW-1185">Reference proteome</keyword>
<keyword evidence="2" id="KW-0521">NADP</keyword>
<dbReference type="InterPro" id="IPR036291">
    <property type="entry name" value="NAD(P)-bd_dom_sf"/>
</dbReference>
<dbReference type="GO" id="GO:0016491">
    <property type="term" value="F:oxidoreductase activity"/>
    <property type="evidence" value="ECO:0007669"/>
    <property type="project" value="UniProtKB-KW"/>
</dbReference>
<dbReference type="EMBL" id="KI912110">
    <property type="protein sequence ID" value="ETS84619.1"/>
    <property type="molecule type" value="Genomic_DNA"/>
</dbReference>
<dbReference type="OMA" id="QGFFAAF"/>
<evidence type="ECO:0000313" key="6">
    <source>
        <dbReference type="Proteomes" id="UP000030651"/>
    </source>
</evidence>
<dbReference type="OrthoDB" id="419598at2759"/>
<dbReference type="InterPro" id="IPR008030">
    <property type="entry name" value="NmrA-like"/>
</dbReference>
<dbReference type="InParanoid" id="W3XF25"/>
<keyword evidence="3" id="KW-0560">Oxidoreductase</keyword>
<name>W3XF25_PESFW</name>
<dbReference type="SUPFAM" id="SSF51735">
    <property type="entry name" value="NAD(P)-binding Rossmann-fold domains"/>
    <property type="match status" value="1"/>
</dbReference>
<evidence type="ECO:0000256" key="3">
    <source>
        <dbReference type="ARBA" id="ARBA00023002"/>
    </source>
</evidence>